<reference evidence="1" key="1">
    <citation type="submission" date="2022-05" db="EMBL/GenBank/DDBJ databases">
        <authorList>
            <person name="Okamura Y."/>
        </authorList>
    </citation>
    <scope>NUCLEOTIDE SEQUENCE</scope>
</reference>
<protein>
    <submittedName>
        <fullName evidence="1">Uncharacterized protein</fullName>
    </submittedName>
</protein>
<organism evidence="1 2">
    <name type="scientific">Pieris brassicae</name>
    <name type="common">White butterfly</name>
    <name type="synonym">Large white butterfly</name>
    <dbReference type="NCBI Taxonomy" id="7116"/>
    <lineage>
        <taxon>Eukaryota</taxon>
        <taxon>Metazoa</taxon>
        <taxon>Ecdysozoa</taxon>
        <taxon>Arthropoda</taxon>
        <taxon>Hexapoda</taxon>
        <taxon>Insecta</taxon>
        <taxon>Pterygota</taxon>
        <taxon>Neoptera</taxon>
        <taxon>Endopterygota</taxon>
        <taxon>Lepidoptera</taxon>
        <taxon>Glossata</taxon>
        <taxon>Ditrysia</taxon>
        <taxon>Papilionoidea</taxon>
        <taxon>Pieridae</taxon>
        <taxon>Pierinae</taxon>
        <taxon>Pieris</taxon>
    </lineage>
</organism>
<evidence type="ECO:0000313" key="2">
    <source>
        <dbReference type="Proteomes" id="UP001152562"/>
    </source>
</evidence>
<keyword evidence="2" id="KW-1185">Reference proteome</keyword>
<accession>A0A9P0TVB3</accession>
<evidence type="ECO:0000313" key="1">
    <source>
        <dbReference type="EMBL" id="CAH4036236.1"/>
    </source>
</evidence>
<name>A0A9P0TVB3_PIEBR</name>
<dbReference type="EMBL" id="CALOZG010000059">
    <property type="protein sequence ID" value="CAH4036236.1"/>
    <property type="molecule type" value="Genomic_DNA"/>
</dbReference>
<sequence length="126" mass="14007">MSHSFSEENHKFPEVELEDTPYCCIMRAHVLSAERDGFTERPWRAGGGGACGIRRFNHPWREGDDDIAACAGKSEMRNAVLLTGLQTTPTRARGCSDPPSENRTSARADAIQHLHQGYIGIILHFL</sequence>
<proteinExistence type="predicted"/>
<gene>
    <name evidence="1" type="ORF">PIBRA_LOCUS12062</name>
</gene>
<comment type="caution">
    <text evidence="1">The sequence shown here is derived from an EMBL/GenBank/DDBJ whole genome shotgun (WGS) entry which is preliminary data.</text>
</comment>
<dbReference type="AlphaFoldDB" id="A0A9P0TVB3"/>
<dbReference type="Proteomes" id="UP001152562">
    <property type="component" value="Unassembled WGS sequence"/>
</dbReference>